<evidence type="ECO:0000313" key="3">
    <source>
        <dbReference type="Proteomes" id="UP000076574"/>
    </source>
</evidence>
<dbReference type="EMBL" id="KT955714">
    <property type="protein sequence ID" value="AMH39530.1"/>
    <property type="molecule type" value="Genomic_DNA"/>
</dbReference>
<evidence type="ECO:0000313" key="1">
    <source>
        <dbReference type="EMBL" id="AMH39530.1"/>
    </source>
</evidence>
<dbReference type="EMBL" id="LVYV01000001">
    <property type="protein sequence ID" value="KZD25502.1"/>
    <property type="molecule type" value="Genomic_DNA"/>
</dbReference>
<proteinExistence type="predicted"/>
<dbReference type="Proteomes" id="UP000076574">
    <property type="component" value="Unassembled WGS sequence"/>
</dbReference>
<sequence>MNLKQSRRADPDIHYQLPVSAHYRGENLPATLIVKRRADGNFWEGRLFVNPALHMTVNQTASPINGGFSHLSDEDFLDRVRLVFDFCGGAEFDFVSDDYRPRNLQ</sequence>
<accession>A0A120MG45</accession>
<dbReference type="RefSeq" id="WP_068729820.1">
    <property type="nucleotide sequence ID" value="NZ_LVYV01000001.1"/>
</dbReference>
<name>A0A120MG45_9BRAD</name>
<organism evidence="1">
    <name type="scientific">Tardiphaga robiniae</name>
    <dbReference type="NCBI Taxonomy" id="943830"/>
    <lineage>
        <taxon>Bacteria</taxon>
        <taxon>Pseudomonadati</taxon>
        <taxon>Pseudomonadota</taxon>
        <taxon>Alphaproteobacteria</taxon>
        <taxon>Hyphomicrobiales</taxon>
        <taxon>Nitrobacteraceae</taxon>
        <taxon>Tardiphaga</taxon>
    </lineage>
</organism>
<reference evidence="1" key="1">
    <citation type="submission" date="2015-10" db="EMBL/GenBank/DDBJ databases">
        <title>Evolution marks in rhizobial microsymbionts genomes from the relict species Vavilovia formosa (Stev.) Fed.</title>
        <authorList>
            <person name="Kopat V."/>
        </authorList>
    </citation>
    <scope>NUCLEOTIDE SEQUENCE</scope>
    <source>
        <strain evidence="1">Vaf-07</strain>
    </source>
</reference>
<dbReference type="OrthoDB" id="8410430at2"/>
<dbReference type="STRING" id="943830.A4A58_03560"/>
<evidence type="ECO:0000313" key="2">
    <source>
        <dbReference type="EMBL" id="KZD25502.1"/>
    </source>
</evidence>
<keyword evidence="3" id="KW-1185">Reference proteome</keyword>
<reference evidence="2 3" key="2">
    <citation type="submission" date="2016-03" db="EMBL/GenBank/DDBJ databases">
        <title>Microsymbionts genomes from the relict species Vavilovia formosa (Stev.) Fed.</title>
        <authorList>
            <person name="Kopat V."/>
            <person name="Chirak E."/>
            <person name="Kimeklis A."/>
            <person name="Andronov E."/>
        </authorList>
    </citation>
    <scope>NUCLEOTIDE SEQUENCE [LARGE SCALE GENOMIC DNA]</scope>
    <source>
        <strain evidence="2 3">Vaf07</strain>
    </source>
</reference>
<gene>
    <name evidence="2" type="ORF">A4A58_03560</name>
    <name evidence="1" type="ORF">PROKKA_00719</name>
</gene>
<dbReference type="AlphaFoldDB" id="A0A120MG45"/>
<protein>
    <submittedName>
        <fullName evidence="1">Uncharacterized protein</fullName>
    </submittedName>
</protein>